<sequence>MVPDLMGWAHGVLFKRRVLRDRGPIGDGEEFDVMGGIAFHYIQHVLSLMKEVGPILHALEVGIIRCIVEGVPLVAKYRSQITDLRPQILLTARGALEYDTSYLVYPAILHEFLKSLKNLARESSSELDRELGMIAKDFGEMWIRMKHKANSLRVLRRDLKNTEPSMLCGNLKAVVWGHPGIVRNSGTCVAHPATESSIVQLTASEPTGKLVISGLVSV</sequence>
<organism evidence="1 2">
    <name type="scientific">Marasmius tenuissimus</name>
    <dbReference type="NCBI Taxonomy" id="585030"/>
    <lineage>
        <taxon>Eukaryota</taxon>
        <taxon>Fungi</taxon>
        <taxon>Dikarya</taxon>
        <taxon>Basidiomycota</taxon>
        <taxon>Agaricomycotina</taxon>
        <taxon>Agaricomycetes</taxon>
        <taxon>Agaricomycetidae</taxon>
        <taxon>Agaricales</taxon>
        <taxon>Marasmiineae</taxon>
        <taxon>Marasmiaceae</taxon>
        <taxon>Marasmius</taxon>
    </lineage>
</organism>
<protein>
    <submittedName>
        <fullName evidence="1">Uncharacterized protein</fullName>
    </submittedName>
</protein>
<evidence type="ECO:0000313" key="1">
    <source>
        <dbReference type="EMBL" id="KAL0058462.1"/>
    </source>
</evidence>
<proteinExistence type="predicted"/>
<dbReference type="Proteomes" id="UP001437256">
    <property type="component" value="Unassembled WGS sequence"/>
</dbReference>
<comment type="caution">
    <text evidence="1">The sequence shown here is derived from an EMBL/GenBank/DDBJ whole genome shotgun (WGS) entry which is preliminary data.</text>
</comment>
<accession>A0ABR2ZB62</accession>
<keyword evidence="2" id="KW-1185">Reference proteome</keyword>
<name>A0ABR2ZB62_9AGAR</name>
<reference evidence="1 2" key="1">
    <citation type="submission" date="2024-05" db="EMBL/GenBank/DDBJ databases">
        <title>A draft genome resource for the thread blight pathogen Marasmius tenuissimus strain MS-2.</title>
        <authorList>
            <person name="Yulfo-Soto G.E."/>
            <person name="Baruah I.K."/>
            <person name="Amoako-Attah I."/>
            <person name="Bukari Y."/>
            <person name="Meinhardt L.W."/>
            <person name="Bailey B.A."/>
            <person name="Cohen S.P."/>
        </authorList>
    </citation>
    <scope>NUCLEOTIDE SEQUENCE [LARGE SCALE GENOMIC DNA]</scope>
    <source>
        <strain evidence="1 2">MS-2</strain>
    </source>
</reference>
<evidence type="ECO:0000313" key="2">
    <source>
        <dbReference type="Proteomes" id="UP001437256"/>
    </source>
</evidence>
<dbReference type="EMBL" id="JBBXMP010000311">
    <property type="protein sequence ID" value="KAL0058462.1"/>
    <property type="molecule type" value="Genomic_DNA"/>
</dbReference>
<gene>
    <name evidence="1" type="ORF">AAF712_014866</name>
</gene>